<keyword evidence="4 8" id="KW-0067">ATP-binding</keyword>
<evidence type="ECO:0000256" key="3">
    <source>
        <dbReference type="ARBA" id="ARBA00022833"/>
    </source>
</evidence>
<keyword evidence="2 8" id="KW-0547">Nucleotide-binding</keyword>
<keyword evidence="5 8" id="KW-0805">Transcription regulation</keyword>
<sequence length="159" mass="18931">MRCPFCQALDSRVLESRANDDQYTVRRRRECVACQRRFTTYERVELSPLLVVKQHRTREEFDRAKIRRGIARACEKRPISSSQIEELVDEIERQLRTEYEREVPAADIGVKVMQRLRTFDGVAYVRFASVYREFRDVETFAKEVLQLLNHKENLEDTLS</sequence>
<comment type="similarity">
    <text evidence="8">Belongs to the NrdR family.</text>
</comment>
<dbReference type="GO" id="GO:0045892">
    <property type="term" value="P:negative regulation of DNA-templated transcription"/>
    <property type="evidence" value="ECO:0007669"/>
    <property type="project" value="UniProtKB-UniRule"/>
</dbReference>
<evidence type="ECO:0000256" key="7">
    <source>
        <dbReference type="ARBA" id="ARBA00023163"/>
    </source>
</evidence>
<evidence type="ECO:0000256" key="2">
    <source>
        <dbReference type="ARBA" id="ARBA00022741"/>
    </source>
</evidence>
<dbReference type="GO" id="GO:0005524">
    <property type="term" value="F:ATP binding"/>
    <property type="evidence" value="ECO:0007669"/>
    <property type="project" value="UniProtKB-UniRule"/>
</dbReference>
<evidence type="ECO:0000256" key="8">
    <source>
        <dbReference type="HAMAP-Rule" id="MF_00440"/>
    </source>
</evidence>
<dbReference type="InterPro" id="IPR005144">
    <property type="entry name" value="ATP-cone_dom"/>
</dbReference>
<evidence type="ECO:0000259" key="9">
    <source>
        <dbReference type="PROSITE" id="PS51161"/>
    </source>
</evidence>
<reference evidence="10 11" key="1">
    <citation type="submission" date="2016-11" db="EMBL/GenBank/DDBJ databases">
        <title>Comparative genomics of Acidibacillus ferroxidans species.</title>
        <authorList>
            <person name="Oliveira G."/>
            <person name="Nunes G."/>
            <person name="Oliveira R."/>
            <person name="Araujo F."/>
            <person name="Salim A."/>
            <person name="Scholte L."/>
            <person name="Morais D."/>
            <person name="Nancucheo I."/>
            <person name="Johnson D.B."/>
            <person name="Grail B."/>
            <person name="Bittencourt J."/>
            <person name="Valadares R."/>
        </authorList>
    </citation>
    <scope>NUCLEOTIDE SEQUENCE [LARGE SCALE GENOMIC DNA]</scope>
    <source>
        <strain evidence="10 11">Y002</strain>
    </source>
</reference>
<dbReference type="Pfam" id="PF22811">
    <property type="entry name" value="Zn_ribbon_NrdR"/>
    <property type="match status" value="1"/>
</dbReference>
<dbReference type="RefSeq" id="WP_109429510.1">
    <property type="nucleotide sequence ID" value="NZ_MPDK01000002.1"/>
</dbReference>
<evidence type="ECO:0000313" key="11">
    <source>
        <dbReference type="Proteomes" id="UP000245380"/>
    </source>
</evidence>
<comment type="function">
    <text evidence="8">Negatively regulates transcription of bacterial ribonucleotide reductase nrd genes and operons by binding to NrdR-boxes.</text>
</comment>
<gene>
    <name evidence="8" type="primary">nrdR</name>
    <name evidence="10" type="ORF">BM613_02185</name>
</gene>
<feature type="domain" description="ATP-cone" evidence="9">
    <location>
        <begin position="49"/>
        <end position="139"/>
    </location>
</feature>
<name>A0A2U3DC97_SULT2</name>
<dbReference type="PANTHER" id="PTHR30455:SF2">
    <property type="entry name" value="TRANSCRIPTIONAL REPRESSOR NRDR"/>
    <property type="match status" value="1"/>
</dbReference>
<feature type="zinc finger region" evidence="8">
    <location>
        <begin position="3"/>
        <end position="34"/>
    </location>
</feature>
<dbReference type="InterPro" id="IPR055173">
    <property type="entry name" value="NrdR-like_N"/>
</dbReference>
<evidence type="ECO:0000313" key="10">
    <source>
        <dbReference type="EMBL" id="PWI58913.1"/>
    </source>
</evidence>
<protein>
    <recommendedName>
        <fullName evidence="8">Transcriptional repressor NrdR</fullName>
    </recommendedName>
</protein>
<keyword evidence="7 8" id="KW-0804">Transcription</keyword>
<keyword evidence="1 8" id="KW-0678">Repressor</keyword>
<dbReference type="HAMAP" id="MF_00440">
    <property type="entry name" value="NrdR"/>
    <property type="match status" value="1"/>
</dbReference>
<organism evidence="10 11">
    <name type="scientific">Sulfoacidibacillus thermotolerans</name>
    <name type="common">Acidibacillus sulfuroxidans</name>
    <dbReference type="NCBI Taxonomy" id="1765684"/>
    <lineage>
        <taxon>Bacteria</taxon>
        <taxon>Bacillati</taxon>
        <taxon>Bacillota</taxon>
        <taxon>Bacilli</taxon>
        <taxon>Bacillales</taxon>
        <taxon>Alicyclobacillaceae</taxon>
        <taxon>Sulfoacidibacillus</taxon>
    </lineage>
</organism>
<keyword evidence="3 8" id="KW-0862">Zinc</keyword>
<keyword evidence="8" id="KW-0479">Metal-binding</keyword>
<dbReference type="EMBL" id="MPDK01000002">
    <property type="protein sequence ID" value="PWI58913.1"/>
    <property type="molecule type" value="Genomic_DNA"/>
</dbReference>
<evidence type="ECO:0000256" key="5">
    <source>
        <dbReference type="ARBA" id="ARBA00023015"/>
    </source>
</evidence>
<dbReference type="Proteomes" id="UP000245380">
    <property type="component" value="Unassembled WGS sequence"/>
</dbReference>
<comment type="caution">
    <text evidence="10">The sequence shown here is derived from an EMBL/GenBank/DDBJ whole genome shotgun (WGS) entry which is preliminary data.</text>
</comment>
<evidence type="ECO:0000256" key="1">
    <source>
        <dbReference type="ARBA" id="ARBA00022491"/>
    </source>
</evidence>
<dbReference type="PROSITE" id="PS51161">
    <property type="entry name" value="ATP_CONE"/>
    <property type="match status" value="1"/>
</dbReference>
<dbReference type="OrthoDB" id="9807461at2"/>
<keyword evidence="8" id="KW-0863">Zinc-finger</keyword>
<dbReference type="PANTHER" id="PTHR30455">
    <property type="entry name" value="TRANSCRIPTIONAL REPRESSOR NRDR"/>
    <property type="match status" value="1"/>
</dbReference>
<dbReference type="AlphaFoldDB" id="A0A2U3DC97"/>
<dbReference type="GO" id="GO:0003677">
    <property type="term" value="F:DNA binding"/>
    <property type="evidence" value="ECO:0007669"/>
    <property type="project" value="UniProtKB-KW"/>
</dbReference>
<comment type="cofactor">
    <cofactor evidence="8">
        <name>Zn(2+)</name>
        <dbReference type="ChEBI" id="CHEBI:29105"/>
    </cofactor>
    <text evidence="8">Binds 1 zinc ion.</text>
</comment>
<dbReference type="Pfam" id="PF03477">
    <property type="entry name" value="ATP-cone"/>
    <property type="match status" value="1"/>
</dbReference>
<dbReference type="GO" id="GO:0008270">
    <property type="term" value="F:zinc ion binding"/>
    <property type="evidence" value="ECO:0007669"/>
    <property type="project" value="UniProtKB-UniRule"/>
</dbReference>
<keyword evidence="11" id="KW-1185">Reference proteome</keyword>
<dbReference type="NCBIfam" id="TIGR00244">
    <property type="entry name" value="transcriptional regulator NrdR"/>
    <property type="match status" value="1"/>
</dbReference>
<dbReference type="InterPro" id="IPR003796">
    <property type="entry name" value="RNR_NrdR-like"/>
</dbReference>
<accession>A0A2U3DC97</accession>
<keyword evidence="6 8" id="KW-0238">DNA-binding</keyword>
<evidence type="ECO:0000256" key="4">
    <source>
        <dbReference type="ARBA" id="ARBA00022840"/>
    </source>
</evidence>
<proteinExistence type="inferred from homology"/>
<evidence type="ECO:0000256" key="6">
    <source>
        <dbReference type="ARBA" id="ARBA00023125"/>
    </source>
</evidence>